<organism evidence="2 3">
    <name type="scientific">Candidatus Nomurabacteria bacterium RIFCSPLOWO2_01_FULL_42_17</name>
    <dbReference type="NCBI Taxonomy" id="1801780"/>
    <lineage>
        <taxon>Bacteria</taxon>
        <taxon>Candidatus Nomuraibacteriota</taxon>
    </lineage>
</organism>
<accession>A0A1F6XLJ5</accession>
<sequence>MKNNLKNQNRGFLQLIIIIVIALLLMRYFGITISGILDYFHLTWAGILNWFKDLFNSVK</sequence>
<feature type="transmembrane region" description="Helical" evidence="1">
    <location>
        <begin position="12"/>
        <end position="37"/>
    </location>
</feature>
<reference evidence="2 3" key="1">
    <citation type="journal article" date="2016" name="Nat. Commun.">
        <title>Thousands of microbial genomes shed light on interconnected biogeochemical processes in an aquifer system.</title>
        <authorList>
            <person name="Anantharaman K."/>
            <person name="Brown C.T."/>
            <person name="Hug L.A."/>
            <person name="Sharon I."/>
            <person name="Castelle C.J."/>
            <person name="Probst A.J."/>
            <person name="Thomas B.C."/>
            <person name="Singh A."/>
            <person name="Wilkins M.J."/>
            <person name="Karaoz U."/>
            <person name="Brodie E.L."/>
            <person name="Williams K.H."/>
            <person name="Hubbard S.S."/>
            <person name="Banfield J.F."/>
        </authorList>
    </citation>
    <scope>NUCLEOTIDE SEQUENCE [LARGE SCALE GENOMIC DNA]</scope>
</reference>
<evidence type="ECO:0000313" key="2">
    <source>
        <dbReference type="EMBL" id="OGI95004.1"/>
    </source>
</evidence>
<name>A0A1F6XLJ5_9BACT</name>
<evidence type="ECO:0000313" key="3">
    <source>
        <dbReference type="Proteomes" id="UP000178104"/>
    </source>
</evidence>
<protein>
    <submittedName>
        <fullName evidence="2">Uncharacterized protein</fullName>
    </submittedName>
</protein>
<comment type="caution">
    <text evidence="2">The sequence shown here is derived from an EMBL/GenBank/DDBJ whole genome shotgun (WGS) entry which is preliminary data.</text>
</comment>
<dbReference type="EMBL" id="MFVE01000008">
    <property type="protein sequence ID" value="OGI95004.1"/>
    <property type="molecule type" value="Genomic_DNA"/>
</dbReference>
<keyword evidence="1" id="KW-1133">Transmembrane helix</keyword>
<dbReference type="STRING" id="1801780.A2917_01320"/>
<keyword evidence="1" id="KW-0812">Transmembrane</keyword>
<dbReference type="AlphaFoldDB" id="A0A1F6XLJ5"/>
<gene>
    <name evidence="2" type="ORF">A2917_01320</name>
</gene>
<evidence type="ECO:0000256" key="1">
    <source>
        <dbReference type="SAM" id="Phobius"/>
    </source>
</evidence>
<keyword evidence="1" id="KW-0472">Membrane</keyword>
<dbReference type="Proteomes" id="UP000178104">
    <property type="component" value="Unassembled WGS sequence"/>
</dbReference>
<proteinExistence type="predicted"/>